<accession>A0A2T7PSC3</accession>
<comment type="caution">
    <text evidence="4">The sequence shown here is derived from an EMBL/GenBank/DDBJ whole genome shotgun (WGS) entry which is preliminary data.</text>
</comment>
<dbReference type="GO" id="GO:0055037">
    <property type="term" value="C:recycling endosome"/>
    <property type="evidence" value="ECO:0007669"/>
    <property type="project" value="TreeGrafter"/>
</dbReference>
<dbReference type="SMART" id="SM00409">
    <property type="entry name" value="IG"/>
    <property type="match status" value="2"/>
</dbReference>
<evidence type="ECO:0000313" key="5">
    <source>
        <dbReference type="Proteomes" id="UP000245119"/>
    </source>
</evidence>
<feature type="compositionally biased region" description="Basic and acidic residues" evidence="1">
    <location>
        <begin position="544"/>
        <end position="555"/>
    </location>
</feature>
<evidence type="ECO:0000256" key="1">
    <source>
        <dbReference type="SAM" id="MobiDB-lite"/>
    </source>
</evidence>
<evidence type="ECO:0000259" key="3">
    <source>
        <dbReference type="PROSITE" id="PS50835"/>
    </source>
</evidence>
<protein>
    <recommendedName>
        <fullName evidence="3">Ig-like domain-containing protein</fullName>
    </recommendedName>
</protein>
<keyword evidence="2" id="KW-0472">Membrane</keyword>
<dbReference type="SUPFAM" id="SSF48726">
    <property type="entry name" value="Immunoglobulin"/>
    <property type="match status" value="2"/>
</dbReference>
<keyword evidence="5" id="KW-1185">Reference proteome</keyword>
<sequence length="555" mass="61398">MSTFKGPSRVDLSQPFPRLAWSCQSVGAAHSSPVIDILLDPARSQSEDLTTDPPILGGPQTETRRWSPAAGAVLVDVQRTLNFGPGNTSHTFHVLCHVNHRKTTLTLTFMVHIDYPPRFRTSPQQVSVKRGSPIILDCGLGDTTTLIHFYWAKVNGTIDLTSGNFEGDSQDSPMLTIYHSEAINAGLYYCVAGNVVKEVSSPFIQLIVFDDEEQGFVKTFFGDTVTLRCRDFEGSSPATPREFKWSCDSNPNWILQPPRFRAQGRYLTISAVQLSDAAVYRCTQTDDLGAIHSLLLALHVIPESLRPPTLRSYGSFRQGSQSKLRCTIGLSALVSTKAFPVRWSHLLSEETPGFLSMSEWVHKENDFVIYTAELIFSDLSAFHSGTLLTCIASLGEASSVAEHRLEITGEDGTIVGEDQRSLCVGAVTQMYQGLENYNIIFATFISFLTLALAGTLIYCQYSRDRQRRLDQYYRLRVLTSASNQLMAAHNQATNVCSSTRCADDGNSRRRSQRVSWEPRVDQRECIADGGPQVNVACSDTESQEVEKVKDGSPGP</sequence>
<dbReference type="InterPro" id="IPR003598">
    <property type="entry name" value="Ig_sub2"/>
</dbReference>
<dbReference type="OrthoDB" id="10055367at2759"/>
<dbReference type="GO" id="GO:0050859">
    <property type="term" value="P:negative regulation of B cell receptor signaling pathway"/>
    <property type="evidence" value="ECO:0007669"/>
    <property type="project" value="TreeGrafter"/>
</dbReference>
<gene>
    <name evidence="4" type="ORF">C0Q70_03298</name>
</gene>
<name>A0A2T7PSC3_POMCA</name>
<dbReference type="STRING" id="400727.A0A2T7PSC3"/>
<keyword evidence="2" id="KW-0812">Transmembrane</keyword>
<keyword evidence="2" id="KW-1133">Transmembrane helix</keyword>
<dbReference type="EMBL" id="PZQS01000002">
    <property type="protein sequence ID" value="PVD36319.1"/>
    <property type="molecule type" value="Genomic_DNA"/>
</dbReference>
<dbReference type="AlphaFoldDB" id="A0A2T7PSC3"/>
<dbReference type="PANTHER" id="PTHR46958:SF1">
    <property type="entry name" value="B-CELL RECEPTOR CD22"/>
    <property type="match status" value="1"/>
</dbReference>
<dbReference type="PANTHER" id="PTHR46958">
    <property type="entry name" value="B-CELL RECEPTOR CD22"/>
    <property type="match status" value="1"/>
</dbReference>
<dbReference type="Proteomes" id="UP000245119">
    <property type="component" value="Linkage Group LG2"/>
</dbReference>
<dbReference type="InterPro" id="IPR013783">
    <property type="entry name" value="Ig-like_fold"/>
</dbReference>
<dbReference type="InterPro" id="IPR003599">
    <property type="entry name" value="Ig_sub"/>
</dbReference>
<dbReference type="GO" id="GO:0009897">
    <property type="term" value="C:external side of plasma membrane"/>
    <property type="evidence" value="ECO:0007669"/>
    <property type="project" value="TreeGrafter"/>
</dbReference>
<dbReference type="InterPro" id="IPR007110">
    <property type="entry name" value="Ig-like_dom"/>
</dbReference>
<dbReference type="PROSITE" id="PS50835">
    <property type="entry name" value="IG_LIKE"/>
    <property type="match status" value="2"/>
</dbReference>
<feature type="region of interest" description="Disordered" evidence="1">
    <location>
        <begin position="533"/>
        <end position="555"/>
    </location>
</feature>
<dbReference type="Gene3D" id="2.60.40.10">
    <property type="entry name" value="Immunoglobulins"/>
    <property type="match status" value="2"/>
</dbReference>
<evidence type="ECO:0000256" key="2">
    <source>
        <dbReference type="SAM" id="Phobius"/>
    </source>
</evidence>
<evidence type="ECO:0000313" key="4">
    <source>
        <dbReference type="EMBL" id="PVD36319.1"/>
    </source>
</evidence>
<feature type="domain" description="Ig-like" evidence="3">
    <location>
        <begin position="202"/>
        <end position="283"/>
    </location>
</feature>
<feature type="transmembrane region" description="Helical" evidence="2">
    <location>
        <begin position="439"/>
        <end position="459"/>
    </location>
</feature>
<dbReference type="GO" id="GO:0070062">
    <property type="term" value="C:extracellular exosome"/>
    <property type="evidence" value="ECO:0007669"/>
    <property type="project" value="TreeGrafter"/>
</dbReference>
<dbReference type="GO" id="GO:0042609">
    <property type="term" value="F:CD4 receptor binding"/>
    <property type="evidence" value="ECO:0007669"/>
    <property type="project" value="TreeGrafter"/>
</dbReference>
<dbReference type="InterPro" id="IPR036179">
    <property type="entry name" value="Ig-like_dom_sf"/>
</dbReference>
<reference evidence="4 5" key="1">
    <citation type="submission" date="2018-04" db="EMBL/GenBank/DDBJ databases">
        <title>The genome of golden apple snail Pomacea canaliculata provides insight into stress tolerance and invasive adaptation.</title>
        <authorList>
            <person name="Liu C."/>
            <person name="Liu B."/>
            <person name="Ren Y."/>
            <person name="Zhang Y."/>
            <person name="Wang H."/>
            <person name="Li S."/>
            <person name="Jiang F."/>
            <person name="Yin L."/>
            <person name="Zhang G."/>
            <person name="Qian W."/>
            <person name="Fan W."/>
        </authorList>
    </citation>
    <scope>NUCLEOTIDE SEQUENCE [LARGE SCALE GENOMIC DNA]</scope>
    <source>
        <strain evidence="4">SZHN2017</strain>
        <tissue evidence="4">Muscle</tissue>
    </source>
</reference>
<feature type="domain" description="Ig-like" evidence="3">
    <location>
        <begin position="117"/>
        <end position="200"/>
    </location>
</feature>
<organism evidence="4 5">
    <name type="scientific">Pomacea canaliculata</name>
    <name type="common">Golden apple snail</name>
    <dbReference type="NCBI Taxonomy" id="400727"/>
    <lineage>
        <taxon>Eukaryota</taxon>
        <taxon>Metazoa</taxon>
        <taxon>Spiralia</taxon>
        <taxon>Lophotrochozoa</taxon>
        <taxon>Mollusca</taxon>
        <taxon>Gastropoda</taxon>
        <taxon>Caenogastropoda</taxon>
        <taxon>Architaenioglossa</taxon>
        <taxon>Ampullarioidea</taxon>
        <taxon>Ampullariidae</taxon>
        <taxon>Pomacea</taxon>
    </lineage>
</organism>
<dbReference type="GO" id="GO:0005769">
    <property type="term" value="C:early endosome"/>
    <property type="evidence" value="ECO:0007669"/>
    <property type="project" value="TreeGrafter"/>
</dbReference>
<dbReference type="SMART" id="SM00408">
    <property type="entry name" value="IGc2"/>
    <property type="match status" value="2"/>
</dbReference>
<dbReference type="GO" id="GO:0019903">
    <property type="term" value="F:protein phosphatase binding"/>
    <property type="evidence" value="ECO:0007669"/>
    <property type="project" value="TreeGrafter"/>
</dbReference>
<proteinExistence type="predicted"/>
<dbReference type="GO" id="GO:0033691">
    <property type="term" value="F:sialic acid binding"/>
    <property type="evidence" value="ECO:0007669"/>
    <property type="project" value="TreeGrafter"/>
</dbReference>